<dbReference type="Bgee" id="ENSAMXG00000033670">
    <property type="expression patterns" value="Expressed in muscle tissue and 3 other cell types or tissues"/>
</dbReference>
<name>A0A3B1J3I7_ASTMX</name>
<dbReference type="GO" id="GO:0005634">
    <property type="term" value="C:nucleus"/>
    <property type="evidence" value="ECO:0007669"/>
    <property type="project" value="TreeGrafter"/>
</dbReference>
<dbReference type="SUPFAM" id="SSF56219">
    <property type="entry name" value="DNase I-like"/>
    <property type="match status" value="1"/>
</dbReference>
<evidence type="ECO:0000256" key="5">
    <source>
        <dbReference type="ARBA" id="ARBA00022763"/>
    </source>
</evidence>
<reference evidence="11" key="3">
    <citation type="submission" date="2025-08" db="UniProtKB">
        <authorList>
            <consortium name="Ensembl"/>
        </authorList>
    </citation>
    <scope>IDENTIFICATION</scope>
</reference>
<dbReference type="AlphaFoldDB" id="A0A3B1J3I7"/>
<evidence type="ECO:0000256" key="6">
    <source>
        <dbReference type="ARBA" id="ARBA00022801"/>
    </source>
</evidence>
<dbReference type="GO" id="GO:0008081">
    <property type="term" value="F:phosphoric diester hydrolase activity"/>
    <property type="evidence" value="ECO:0007669"/>
    <property type="project" value="TreeGrafter"/>
</dbReference>
<evidence type="ECO:0000256" key="3">
    <source>
        <dbReference type="ARBA" id="ARBA00012115"/>
    </source>
</evidence>
<evidence type="ECO:0000313" key="12">
    <source>
        <dbReference type="Proteomes" id="UP000018467"/>
    </source>
</evidence>
<dbReference type="InParanoid" id="A0A3B1J3I7"/>
<dbReference type="Proteomes" id="UP000018467">
    <property type="component" value="Unassembled WGS sequence"/>
</dbReference>
<evidence type="ECO:0000256" key="9">
    <source>
        <dbReference type="PIRSR" id="PIRSR604808-2"/>
    </source>
</evidence>
<comment type="cofactor">
    <cofactor evidence="9">
        <name>Mg(2+)</name>
        <dbReference type="ChEBI" id="CHEBI:18420"/>
    </cofactor>
    <cofactor evidence="9">
        <name>Mn(2+)</name>
        <dbReference type="ChEBI" id="CHEBI:29035"/>
    </cofactor>
    <text evidence="9">Probably binds two magnesium or manganese ions per subunit.</text>
</comment>
<evidence type="ECO:0000259" key="10">
    <source>
        <dbReference type="Pfam" id="PF03372"/>
    </source>
</evidence>
<sequence length="152" mass="17080">MTGSNSHITILTLNVNGLNAPIKRHRLANWIKSQDPSVCCIQETHLTCRDTHRLKIKGWRKIYQANGKQKKAGVAILFLKPGIETAMDLFKGKDELNHRLTKEILKSKLGGLTDTCLCTSCTQVTMRLSHFAWGETKFMTLAEKQTNSLISV</sequence>
<keyword evidence="4 9" id="KW-0479">Metal-binding</keyword>
<dbReference type="STRING" id="7994.ENSAMXP00000036471"/>
<dbReference type="Gene3D" id="3.60.10.10">
    <property type="entry name" value="Endonuclease/exonuclease/phosphatase"/>
    <property type="match status" value="1"/>
</dbReference>
<comment type="similarity">
    <text evidence="2">Belongs to the DNA repair enzymes AP/ExoA family.</text>
</comment>
<reference evidence="12" key="1">
    <citation type="submission" date="2013-03" db="EMBL/GenBank/DDBJ databases">
        <authorList>
            <person name="Jeffery W."/>
            <person name="Warren W."/>
            <person name="Wilson R.K."/>
        </authorList>
    </citation>
    <scope>NUCLEOTIDE SEQUENCE</scope>
    <source>
        <strain evidence="12">female</strain>
    </source>
</reference>
<proteinExistence type="inferred from homology"/>
<keyword evidence="8" id="KW-0234">DNA repair</keyword>
<keyword evidence="6" id="KW-0378">Hydrolase</keyword>
<evidence type="ECO:0000256" key="7">
    <source>
        <dbReference type="ARBA" id="ARBA00022842"/>
    </source>
</evidence>
<dbReference type="GeneTree" id="ENSGT00950000183016"/>
<dbReference type="InterPro" id="IPR036691">
    <property type="entry name" value="Endo/exonu/phosph_ase_sf"/>
</dbReference>
<accession>A0A3B1J3I7</accession>
<dbReference type="PANTHER" id="PTHR22748">
    <property type="entry name" value="AP ENDONUCLEASE"/>
    <property type="match status" value="1"/>
</dbReference>
<feature type="binding site" evidence="9">
    <location>
        <position position="14"/>
    </location>
    <ligand>
        <name>Mg(2+)</name>
        <dbReference type="ChEBI" id="CHEBI:18420"/>
        <label>1</label>
    </ligand>
</feature>
<feature type="domain" description="Endonuclease/exonuclease/phosphatase" evidence="10">
    <location>
        <begin position="11"/>
        <end position="102"/>
    </location>
</feature>
<keyword evidence="7 9" id="KW-0460">Magnesium</keyword>
<evidence type="ECO:0000256" key="4">
    <source>
        <dbReference type="ARBA" id="ARBA00022723"/>
    </source>
</evidence>
<dbReference type="GO" id="GO:0006284">
    <property type="term" value="P:base-excision repair"/>
    <property type="evidence" value="ECO:0007669"/>
    <property type="project" value="TreeGrafter"/>
</dbReference>
<dbReference type="PANTHER" id="PTHR22748:SF23">
    <property type="entry name" value="EXODEOXYRIBONUCLEASE III"/>
    <property type="match status" value="1"/>
</dbReference>
<dbReference type="GO" id="GO:0003906">
    <property type="term" value="F:DNA-(apurinic or apyrimidinic site) endonuclease activity"/>
    <property type="evidence" value="ECO:0007669"/>
    <property type="project" value="TreeGrafter"/>
</dbReference>
<dbReference type="InterPro" id="IPR005135">
    <property type="entry name" value="Endo/exonuclease/phosphatase"/>
</dbReference>
<reference evidence="12" key="2">
    <citation type="journal article" date="2014" name="Nat. Commun.">
        <title>The cavefish genome reveals candidate genes for eye loss.</title>
        <authorList>
            <person name="McGaugh S.E."/>
            <person name="Gross J.B."/>
            <person name="Aken B."/>
            <person name="Blin M."/>
            <person name="Borowsky R."/>
            <person name="Chalopin D."/>
            <person name="Hinaux H."/>
            <person name="Jeffery W.R."/>
            <person name="Keene A."/>
            <person name="Ma L."/>
            <person name="Minx P."/>
            <person name="Murphy D."/>
            <person name="O'Quin K.E."/>
            <person name="Retaux S."/>
            <person name="Rohner N."/>
            <person name="Searle S.M."/>
            <person name="Stahl B.A."/>
            <person name="Tabin C."/>
            <person name="Volff J.N."/>
            <person name="Yoshizawa M."/>
            <person name="Warren W.C."/>
        </authorList>
    </citation>
    <scope>NUCLEOTIDE SEQUENCE [LARGE SCALE GENOMIC DNA]</scope>
    <source>
        <strain evidence="12">female</strain>
    </source>
</reference>
<feature type="binding site" evidence="9">
    <location>
        <position position="43"/>
    </location>
    <ligand>
        <name>Mg(2+)</name>
        <dbReference type="ChEBI" id="CHEBI:18420"/>
        <label>1</label>
    </ligand>
</feature>
<keyword evidence="5" id="KW-0227">DNA damage</keyword>
<evidence type="ECO:0000256" key="8">
    <source>
        <dbReference type="ARBA" id="ARBA00023204"/>
    </source>
</evidence>
<dbReference type="Pfam" id="PF03372">
    <property type="entry name" value="Exo_endo_phos"/>
    <property type="match status" value="1"/>
</dbReference>
<dbReference type="GO" id="GO:0046872">
    <property type="term" value="F:metal ion binding"/>
    <property type="evidence" value="ECO:0007669"/>
    <property type="project" value="UniProtKB-KW"/>
</dbReference>
<organism evidence="11 12">
    <name type="scientific">Astyanax mexicanus</name>
    <name type="common">Blind cave fish</name>
    <name type="synonym">Astyanax fasciatus mexicanus</name>
    <dbReference type="NCBI Taxonomy" id="7994"/>
    <lineage>
        <taxon>Eukaryota</taxon>
        <taxon>Metazoa</taxon>
        <taxon>Chordata</taxon>
        <taxon>Craniata</taxon>
        <taxon>Vertebrata</taxon>
        <taxon>Euteleostomi</taxon>
        <taxon>Actinopterygii</taxon>
        <taxon>Neopterygii</taxon>
        <taxon>Teleostei</taxon>
        <taxon>Ostariophysi</taxon>
        <taxon>Characiformes</taxon>
        <taxon>Characoidei</taxon>
        <taxon>Acestrorhamphidae</taxon>
        <taxon>Acestrorhamphinae</taxon>
        <taxon>Astyanax</taxon>
    </lineage>
</organism>
<evidence type="ECO:0000313" key="11">
    <source>
        <dbReference type="Ensembl" id="ENSAMXP00000036471.1"/>
    </source>
</evidence>
<protein>
    <recommendedName>
        <fullName evidence="3">exodeoxyribonuclease III</fullName>
        <ecNumber evidence="3">3.1.11.2</ecNumber>
    </recommendedName>
</protein>
<dbReference type="GO" id="GO:0008311">
    <property type="term" value="F:double-stranded DNA 3'-5' DNA exonuclease activity"/>
    <property type="evidence" value="ECO:0007669"/>
    <property type="project" value="UniProtKB-EC"/>
</dbReference>
<evidence type="ECO:0000256" key="2">
    <source>
        <dbReference type="ARBA" id="ARBA00007092"/>
    </source>
</evidence>
<evidence type="ECO:0000256" key="1">
    <source>
        <dbReference type="ARBA" id="ARBA00000493"/>
    </source>
</evidence>
<dbReference type="EC" id="3.1.11.2" evidence="3"/>
<comment type="catalytic activity">
    <reaction evidence="1">
        <text>Exonucleolytic cleavage in the 3'- to 5'-direction to yield nucleoside 5'-phosphates.</text>
        <dbReference type="EC" id="3.1.11.2"/>
    </reaction>
</comment>
<dbReference type="Ensembl" id="ENSAMXT00000056020.1">
    <property type="protein sequence ID" value="ENSAMXP00000036471.1"/>
    <property type="gene ID" value="ENSAMXG00000033670.1"/>
</dbReference>
<keyword evidence="12" id="KW-1185">Reference proteome</keyword>
<reference evidence="11" key="4">
    <citation type="submission" date="2025-09" db="UniProtKB">
        <authorList>
            <consortium name="Ensembl"/>
        </authorList>
    </citation>
    <scope>IDENTIFICATION</scope>
</reference>
<keyword evidence="9" id="KW-0464">Manganese</keyword>
<dbReference type="InterPro" id="IPR004808">
    <property type="entry name" value="AP_endonuc_1"/>
</dbReference>